<dbReference type="OrthoDB" id="2443381at2759"/>
<sequence>VPGVLSKISTNLDGSEEDRRSSFVSSLLSTNPDDESYISSQDQQEPTAKLYTWDYLVGSGRVCSRVDSLWVIDGEEVGRDLMEFRDRVVLENGGLADPHEQLALNFIFLIESVNQETGLKSEVENRSWTVLCKVTKSTMCPLESGVLLEAHRWVDILAQESHETTWELLKTSPPTDPNLESILDSIKNNGQLFNDQSSNEDTYLKSLLGPFLATYLSELVYVNDNWTQTQNETRDEDSSLLIPDFNKD</sequence>
<proteinExistence type="predicted"/>
<feature type="non-terminal residue" evidence="1">
    <location>
        <position position="1"/>
    </location>
</feature>
<name>A0A9P6K9Z1_9FUNG</name>
<protein>
    <submittedName>
        <fullName evidence="1">Uncharacterized protein</fullName>
    </submittedName>
</protein>
<evidence type="ECO:0000313" key="2">
    <source>
        <dbReference type="Proteomes" id="UP000780801"/>
    </source>
</evidence>
<keyword evidence="2" id="KW-1185">Reference proteome</keyword>
<accession>A0A9P6K9Z1</accession>
<dbReference type="Proteomes" id="UP000780801">
    <property type="component" value="Unassembled WGS sequence"/>
</dbReference>
<evidence type="ECO:0000313" key="1">
    <source>
        <dbReference type="EMBL" id="KAF9577674.1"/>
    </source>
</evidence>
<comment type="caution">
    <text evidence="1">The sequence shown here is derived from an EMBL/GenBank/DDBJ whole genome shotgun (WGS) entry which is preliminary data.</text>
</comment>
<dbReference type="AlphaFoldDB" id="A0A9P6K9Z1"/>
<gene>
    <name evidence="1" type="ORF">BGW38_006971</name>
</gene>
<dbReference type="EMBL" id="JAABOA010004523">
    <property type="protein sequence ID" value="KAF9577674.1"/>
    <property type="molecule type" value="Genomic_DNA"/>
</dbReference>
<organism evidence="1 2">
    <name type="scientific">Lunasporangiospora selenospora</name>
    <dbReference type="NCBI Taxonomy" id="979761"/>
    <lineage>
        <taxon>Eukaryota</taxon>
        <taxon>Fungi</taxon>
        <taxon>Fungi incertae sedis</taxon>
        <taxon>Mucoromycota</taxon>
        <taxon>Mortierellomycotina</taxon>
        <taxon>Mortierellomycetes</taxon>
        <taxon>Mortierellales</taxon>
        <taxon>Mortierellaceae</taxon>
        <taxon>Lunasporangiospora</taxon>
    </lineage>
</organism>
<reference evidence="1" key="1">
    <citation type="journal article" date="2020" name="Fungal Divers.">
        <title>Resolving the Mortierellaceae phylogeny through synthesis of multi-gene phylogenetics and phylogenomics.</title>
        <authorList>
            <person name="Vandepol N."/>
            <person name="Liber J."/>
            <person name="Desiro A."/>
            <person name="Na H."/>
            <person name="Kennedy M."/>
            <person name="Barry K."/>
            <person name="Grigoriev I.V."/>
            <person name="Miller A.N."/>
            <person name="O'Donnell K."/>
            <person name="Stajich J.E."/>
            <person name="Bonito G."/>
        </authorList>
    </citation>
    <scope>NUCLEOTIDE SEQUENCE</scope>
    <source>
        <strain evidence="1">KOD1015</strain>
    </source>
</reference>